<organism evidence="1 2">
    <name type="scientific">Bradyrhizobium erythrophlei</name>
    <dbReference type="NCBI Taxonomy" id="1437360"/>
    <lineage>
        <taxon>Bacteria</taxon>
        <taxon>Pseudomonadati</taxon>
        <taxon>Pseudomonadota</taxon>
        <taxon>Alphaproteobacteria</taxon>
        <taxon>Hyphomicrobiales</taxon>
        <taxon>Nitrobacteraceae</taxon>
        <taxon>Bradyrhizobium</taxon>
    </lineage>
</organism>
<reference evidence="2" key="1">
    <citation type="submission" date="2016-11" db="EMBL/GenBank/DDBJ databases">
        <authorList>
            <person name="Varghese N."/>
            <person name="Submissions S."/>
        </authorList>
    </citation>
    <scope>NUCLEOTIDE SEQUENCE [LARGE SCALE GENOMIC DNA]</scope>
    <source>
        <strain evidence="2">GAS401</strain>
    </source>
</reference>
<sequence length="51" mass="5966">MCWRCAEIDKEIDHYRCLCTRVADEGSIKSLHIPIEELKVEKARVHIEGLQ</sequence>
<dbReference type="EMBL" id="LT670849">
    <property type="protein sequence ID" value="SHN80420.1"/>
    <property type="molecule type" value="Genomic_DNA"/>
</dbReference>
<evidence type="ECO:0000313" key="1">
    <source>
        <dbReference type="EMBL" id="SHN80420.1"/>
    </source>
</evidence>
<dbReference type="AlphaFoldDB" id="A0A1M7UC72"/>
<evidence type="ECO:0000313" key="2">
    <source>
        <dbReference type="Proteomes" id="UP000184096"/>
    </source>
</evidence>
<protein>
    <submittedName>
        <fullName evidence="1">Uncharacterized protein</fullName>
    </submittedName>
</protein>
<name>A0A1M7UC72_9BRAD</name>
<keyword evidence="2" id="KW-1185">Reference proteome</keyword>
<proteinExistence type="predicted"/>
<gene>
    <name evidence="1" type="ORF">SAMN05444170_4312</name>
</gene>
<accession>A0A1M7UC72</accession>
<dbReference type="Proteomes" id="UP000184096">
    <property type="component" value="Chromosome I"/>
</dbReference>